<dbReference type="CDD" id="cd20299">
    <property type="entry name" value="cupin_YP766765-like"/>
    <property type="match status" value="1"/>
</dbReference>
<protein>
    <recommendedName>
        <fullName evidence="3">Cupin domain-containing protein</fullName>
    </recommendedName>
</protein>
<reference evidence="1 2" key="1">
    <citation type="submission" date="2019-04" db="EMBL/GenBank/DDBJ databases">
        <title>Alteromonas portus sp. nov., an alginate lyase-excreting marine bacterium.</title>
        <authorList>
            <person name="Huang H."/>
            <person name="Mo K."/>
            <person name="Bao S."/>
        </authorList>
    </citation>
    <scope>NUCLEOTIDE SEQUENCE [LARGE SCALE GENOMIC DNA]</scope>
    <source>
        <strain evidence="1 2">HB161718</strain>
    </source>
</reference>
<dbReference type="AlphaFoldDB" id="A0A4U0ZIG1"/>
<name>A0A4U0ZIG1_9ALTE</name>
<evidence type="ECO:0008006" key="3">
    <source>
        <dbReference type="Google" id="ProtNLM"/>
    </source>
</evidence>
<dbReference type="Gene3D" id="2.60.120.10">
    <property type="entry name" value="Jelly Rolls"/>
    <property type="match status" value="1"/>
</dbReference>
<dbReference type="OrthoDB" id="2886949at2"/>
<evidence type="ECO:0000313" key="2">
    <source>
        <dbReference type="Proteomes" id="UP000305471"/>
    </source>
</evidence>
<dbReference type="SUPFAM" id="SSF51182">
    <property type="entry name" value="RmlC-like cupins"/>
    <property type="match status" value="1"/>
</dbReference>
<dbReference type="InterPro" id="IPR014710">
    <property type="entry name" value="RmlC-like_jellyroll"/>
</dbReference>
<dbReference type="RefSeq" id="WP_136780491.1">
    <property type="nucleotide sequence ID" value="NZ_SWCO01000001.1"/>
</dbReference>
<sequence>MQVTKLSDAQAYDAKLHWGMTGLRLQGMDTTDVESFSCSLSYFMPGGGAEWAASNNEKVYIVLDGDITILTKDDSGNEVETQLSTLDSCVIGLNETRAVENRTNRVVTMLVVVSS</sequence>
<evidence type="ECO:0000313" key="1">
    <source>
        <dbReference type="EMBL" id="TKB04646.1"/>
    </source>
</evidence>
<dbReference type="InterPro" id="IPR011051">
    <property type="entry name" value="RmlC_Cupin_sf"/>
</dbReference>
<proteinExistence type="predicted"/>
<accession>A0A4U0ZIG1</accession>
<organism evidence="1 2">
    <name type="scientific">Alteromonas portus</name>
    <dbReference type="NCBI Taxonomy" id="2565549"/>
    <lineage>
        <taxon>Bacteria</taxon>
        <taxon>Pseudomonadati</taxon>
        <taxon>Pseudomonadota</taxon>
        <taxon>Gammaproteobacteria</taxon>
        <taxon>Alteromonadales</taxon>
        <taxon>Alteromonadaceae</taxon>
        <taxon>Alteromonas/Salinimonas group</taxon>
        <taxon>Alteromonas</taxon>
    </lineage>
</organism>
<keyword evidence="2" id="KW-1185">Reference proteome</keyword>
<comment type="caution">
    <text evidence="1">The sequence shown here is derived from an EMBL/GenBank/DDBJ whole genome shotgun (WGS) entry which is preliminary data.</text>
</comment>
<dbReference type="EMBL" id="SWCO01000001">
    <property type="protein sequence ID" value="TKB04646.1"/>
    <property type="molecule type" value="Genomic_DNA"/>
</dbReference>
<dbReference type="Proteomes" id="UP000305471">
    <property type="component" value="Unassembled WGS sequence"/>
</dbReference>
<gene>
    <name evidence="1" type="ORF">E5672_00705</name>
</gene>